<reference evidence="2" key="1">
    <citation type="submission" date="2016-06" db="EMBL/GenBank/DDBJ databases">
        <title>Parallel loss of symbiosis genes in relatives of nitrogen-fixing non-legume Parasponia.</title>
        <authorList>
            <person name="Van Velzen R."/>
            <person name="Holmer R."/>
            <person name="Bu F."/>
            <person name="Rutten L."/>
            <person name="Van Zeijl A."/>
            <person name="Liu W."/>
            <person name="Santuari L."/>
            <person name="Cao Q."/>
            <person name="Sharma T."/>
            <person name="Shen D."/>
            <person name="Roswanjaya Y."/>
            <person name="Wardhani T."/>
            <person name="Kalhor M.S."/>
            <person name="Jansen J."/>
            <person name="Van den Hoogen J."/>
            <person name="Gungor B."/>
            <person name="Hartog M."/>
            <person name="Hontelez J."/>
            <person name="Verver J."/>
            <person name="Yang W.-C."/>
            <person name="Schijlen E."/>
            <person name="Repin R."/>
            <person name="Schilthuizen M."/>
            <person name="Schranz E."/>
            <person name="Heidstra R."/>
            <person name="Miyata K."/>
            <person name="Fedorova E."/>
            <person name="Kohlen W."/>
            <person name="Bisseling T."/>
            <person name="Smit S."/>
            <person name="Geurts R."/>
        </authorList>
    </citation>
    <scope>NUCLEOTIDE SEQUENCE [LARGE SCALE GENOMIC DNA]</scope>
    <source>
        <strain evidence="2">cv. RG33-2</strain>
    </source>
</reference>
<protein>
    <submittedName>
        <fullName evidence="1">Uncharacterized protein</fullName>
    </submittedName>
</protein>
<dbReference type="InParanoid" id="A0A2P5EHY5"/>
<organism evidence="1 2">
    <name type="scientific">Trema orientale</name>
    <name type="common">Charcoal tree</name>
    <name type="synonym">Celtis orientalis</name>
    <dbReference type="NCBI Taxonomy" id="63057"/>
    <lineage>
        <taxon>Eukaryota</taxon>
        <taxon>Viridiplantae</taxon>
        <taxon>Streptophyta</taxon>
        <taxon>Embryophyta</taxon>
        <taxon>Tracheophyta</taxon>
        <taxon>Spermatophyta</taxon>
        <taxon>Magnoliopsida</taxon>
        <taxon>eudicotyledons</taxon>
        <taxon>Gunneridae</taxon>
        <taxon>Pentapetalae</taxon>
        <taxon>rosids</taxon>
        <taxon>fabids</taxon>
        <taxon>Rosales</taxon>
        <taxon>Cannabaceae</taxon>
        <taxon>Trema</taxon>
    </lineage>
</organism>
<dbReference type="OrthoDB" id="10592126at2759"/>
<keyword evidence="2" id="KW-1185">Reference proteome</keyword>
<name>A0A2P5EHY5_TREOI</name>
<gene>
    <name evidence="1" type="ORF">TorRG33x02_190160</name>
</gene>
<accession>A0A2P5EHY5</accession>
<dbReference type="AlphaFoldDB" id="A0A2P5EHY5"/>
<proteinExistence type="predicted"/>
<dbReference type="EMBL" id="JXTC01000151">
    <property type="protein sequence ID" value="PON85172.1"/>
    <property type="molecule type" value="Genomic_DNA"/>
</dbReference>
<dbReference type="Proteomes" id="UP000237000">
    <property type="component" value="Unassembled WGS sequence"/>
</dbReference>
<sequence length="143" mass="16612">MFSATSSVKSLFHSLSSSILSLKKSHSKFMEKVRSMEDFRFLSTFTSSLVLKRLRHTTHVSQCSFSHGNHFMISPNMVRSRRAGCLWSTESEEKNKKKKKKKQKKREIVLEIRIEGFQILEIGFQIRRKRIMGSVSESEGPKE</sequence>
<evidence type="ECO:0000313" key="2">
    <source>
        <dbReference type="Proteomes" id="UP000237000"/>
    </source>
</evidence>
<evidence type="ECO:0000313" key="1">
    <source>
        <dbReference type="EMBL" id="PON85172.1"/>
    </source>
</evidence>
<comment type="caution">
    <text evidence="1">The sequence shown here is derived from an EMBL/GenBank/DDBJ whole genome shotgun (WGS) entry which is preliminary data.</text>
</comment>